<evidence type="ECO:0000256" key="3">
    <source>
        <dbReference type="ARBA" id="ARBA00023274"/>
    </source>
</evidence>
<comment type="subunit">
    <text evidence="4">Part of the 30S ribosomal subunit. Forms a tight heterodimer with protein bS6.</text>
</comment>
<dbReference type="KEGG" id="vai:BU251_00650"/>
<comment type="function">
    <text evidence="4">Binds as a heterodimer with protein bS6 to the central domain of the 16S rRNA, where it helps stabilize the platform of the 30S subunit.</text>
</comment>
<dbReference type="InterPro" id="IPR001648">
    <property type="entry name" value="Ribosomal_bS18"/>
</dbReference>
<reference evidence="7 8" key="1">
    <citation type="submission" date="2017-01" db="EMBL/GenBank/DDBJ databases">
        <title>First insights into the biology of 'candidatus Vampirococcus archaeovorus'.</title>
        <authorList>
            <person name="Kizina J."/>
            <person name="Jordan S."/>
            <person name="Stueber K."/>
            <person name="Reinhardt R."/>
            <person name="Harder J."/>
        </authorList>
    </citation>
    <scope>NUCLEOTIDE SEQUENCE [LARGE SCALE GENOMIC DNA]</scope>
    <source>
        <strain evidence="7 8">LiM</strain>
    </source>
</reference>
<evidence type="ECO:0000256" key="1">
    <source>
        <dbReference type="ARBA" id="ARBA00005589"/>
    </source>
</evidence>
<evidence type="ECO:0000256" key="5">
    <source>
        <dbReference type="RuleBase" id="RU003910"/>
    </source>
</evidence>
<dbReference type="PANTHER" id="PTHR13479:SF40">
    <property type="entry name" value="SMALL RIBOSOMAL SUBUNIT PROTEIN BS18M"/>
    <property type="match status" value="1"/>
</dbReference>
<dbReference type="NCBIfam" id="TIGR00165">
    <property type="entry name" value="S18"/>
    <property type="match status" value="1"/>
</dbReference>
<gene>
    <name evidence="4" type="primary">rpsR</name>
    <name evidence="7" type="ORF">BU251_00650</name>
</gene>
<dbReference type="EMBL" id="CP019384">
    <property type="protein sequence ID" value="QAT16349.1"/>
    <property type="molecule type" value="Genomic_DNA"/>
</dbReference>
<evidence type="ECO:0000256" key="4">
    <source>
        <dbReference type="HAMAP-Rule" id="MF_00270"/>
    </source>
</evidence>
<dbReference type="Proteomes" id="UP000287243">
    <property type="component" value="Chromosome"/>
</dbReference>
<accession>A0A410P2E5</accession>
<dbReference type="GO" id="GO:0070181">
    <property type="term" value="F:small ribosomal subunit rRNA binding"/>
    <property type="evidence" value="ECO:0007669"/>
    <property type="project" value="TreeGrafter"/>
</dbReference>
<dbReference type="InterPro" id="IPR036870">
    <property type="entry name" value="Ribosomal_bS18_sf"/>
</dbReference>
<keyword evidence="3 4" id="KW-0687">Ribonucleoprotein</keyword>
<feature type="compositionally biased region" description="Basic and acidic residues" evidence="6">
    <location>
        <begin position="1"/>
        <end position="18"/>
    </location>
</feature>
<proteinExistence type="inferred from homology"/>
<dbReference type="Pfam" id="PF01084">
    <property type="entry name" value="Ribosomal_S18"/>
    <property type="match status" value="1"/>
</dbReference>
<dbReference type="Gene3D" id="4.10.640.10">
    <property type="entry name" value="Ribosomal protein S18"/>
    <property type="match status" value="1"/>
</dbReference>
<dbReference type="RefSeq" id="WP_228767816.1">
    <property type="nucleotide sequence ID" value="NZ_CP019384.1"/>
</dbReference>
<name>A0A410P2E5_VELA1</name>
<dbReference type="AlphaFoldDB" id="A0A410P2E5"/>
<sequence>MVYQKREMGRRGGSRDSGGRGSAKPGARRRERRDDLEGRFRRKTCRFCEEKVNNLDYKDLKRMERLVSERGKILSRRVTGTCAKHQRCVVEAVKRARFIALLPYLKK</sequence>
<dbReference type="GO" id="GO:0003735">
    <property type="term" value="F:structural constituent of ribosome"/>
    <property type="evidence" value="ECO:0007669"/>
    <property type="project" value="InterPro"/>
</dbReference>
<evidence type="ECO:0000256" key="6">
    <source>
        <dbReference type="SAM" id="MobiDB-lite"/>
    </source>
</evidence>
<keyword evidence="4" id="KW-0699">rRNA-binding</keyword>
<dbReference type="SUPFAM" id="SSF46911">
    <property type="entry name" value="Ribosomal protein S18"/>
    <property type="match status" value="1"/>
</dbReference>
<keyword evidence="8" id="KW-1185">Reference proteome</keyword>
<dbReference type="GO" id="GO:0006412">
    <property type="term" value="P:translation"/>
    <property type="evidence" value="ECO:0007669"/>
    <property type="project" value="UniProtKB-UniRule"/>
</dbReference>
<keyword evidence="4" id="KW-0694">RNA-binding</keyword>
<evidence type="ECO:0000256" key="2">
    <source>
        <dbReference type="ARBA" id="ARBA00022980"/>
    </source>
</evidence>
<dbReference type="PANTHER" id="PTHR13479">
    <property type="entry name" value="30S RIBOSOMAL PROTEIN S18"/>
    <property type="match status" value="1"/>
</dbReference>
<evidence type="ECO:0000313" key="7">
    <source>
        <dbReference type="EMBL" id="QAT16349.1"/>
    </source>
</evidence>
<organism evidence="7 8">
    <name type="scientific">Velamenicoccus archaeovorus</name>
    <dbReference type="NCBI Taxonomy" id="1930593"/>
    <lineage>
        <taxon>Bacteria</taxon>
        <taxon>Pseudomonadati</taxon>
        <taxon>Candidatus Omnitrophota</taxon>
        <taxon>Candidatus Velamenicoccus</taxon>
    </lineage>
</organism>
<comment type="similarity">
    <text evidence="1 4 5">Belongs to the bacterial ribosomal protein bS18 family.</text>
</comment>
<dbReference type="GO" id="GO:0022627">
    <property type="term" value="C:cytosolic small ribosomal subunit"/>
    <property type="evidence" value="ECO:0007669"/>
    <property type="project" value="TreeGrafter"/>
</dbReference>
<feature type="region of interest" description="Disordered" evidence="6">
    <location>
        <begin position="1"/>
        <end position="35"/>
    </location>
</feature>
<keyword evidence="2 4" id="KW-0689">Ribosomal protein</keyword>
<dbReference type="HAMAP" id="MF_00270">
    <property type="entry name" value="Ribosomal_bS18"/>
    <property type="match status" value="1"/>
</dbReference>
<evidence type="ECO:0000313" key="8">
    <source>
        <dbReference type="Proteomes" id="UP000287243"/>
    </source>
</evidence>
<protein>
    <recommendedName>
        <fullName evidence="4">Small ribosomal subunit protein bS18</fullName>
    </recommendedName>
</protein>
<dbReference type="PRINTS" id="PR00974">
    <property type="entry name" value="RIBOSOMALS18"/>
</dbReference>